<keyword evidence="4" id="KW-0564">Palmitate</keyword>
<name>A0A5R9GCU3_9BACL</name>
<organism evidence="8 9">
    <name type="scientific">Paenibacillus antri</name>
    <dbReference type="NCBI Taxonomy" id="2582848"/>
    <lineage>
        <taxon>Bacteria</taxon>
        <taxon>Bacillati</taxon>
        <taxon>Bacillota</taxon>
        <taxon>Bacilli</taxon>
        <taxon>Bacillales</taxon>
        <taxon>Paenibacillaceae</taxon>
        <taxon>Paenibacillus</taxon>
    </lineage>
</organism>
<evidence type="ECO:0000256" key="1">
    <source>
        <dbReference type="ARBA" id="ARBA00022475"/>
    </source>
</evidence>
<keyword evidence="3" id="KW-0472">Membrane</keyword>
<evidence type="ECO:0000256" key="3">
    <source>
        <dbReference type="ARBA" id="ARBA00023136"/>
    </source>
</evidence>
<evidence type="ECO:0000256" key="6">
    <source>
        <dbReference type="SAM" id="MobiDB-lite"/>
    </source>
</evidence>
<keyword evidence="2 7" id="KW-0732">Signal</keyword>
<proteinExistence type="predicted"/>
<dbReference type="AlphaFoldDB" id="A0A5R9GCU3"/>
<dbReference type="OrthoDB" id="9787283at2"/>
<dbReference type="EMBL" id="VCIW01000001">
    <property type="protein sequence ID" value="TLS54297.1"/>
    <property type="molecule type" value="Genomic_DNA"/>
</dbReference>
<accession>A0A5R9GCU3</accession>
<sequence>MAFLLCVIFLTSLLAVACSSGDATAPKTGEPTSGGSTAAPGAAEAEPAREEVTVRWMRGENPAQAIMTDTPVLKEIQKRTGVTIELEPVPGSNYSDKKSALLSTNNIPDIMGVEASEVVRYANTGMFVAVSDYLDSMPNFKKVIEENPEIKKLYVDGKLYSFPITESYKIQGGKALLIRTDVLEELGLNTPTTFDELYDALKAMKAAYPESYPFSARGMSFMDAFSLGMGSGYGITYDDEENRYFYGQNKPEFKDVLTYLNKLYAEKILDPDFAINTKQNWDEKLSTGKSLFYYDNNSFAVNYNKALQEVDPDAKFDLIPYLRNAKGETKGWLYPKGWLVDNYVVSSKTKNPEALMRMFDWMYGPEGTLATNYGVEGETYEIAGGKPAIMQSVIDKYSASGDPVRTMMSEIGLGLLALSVRVDEGPMVQGSSPDLVRWGDELAADPGAYYAPSLAPVFTEDETERLKDISSKLSILTEDVVKFIIGTKPLSDFDAWAKQLTDAGADEMEAIYNEALQRAS</sequence>
<evidence type="ECO:0000313" key="8">
    <source>
        <dbReference type="EMBL" id="TLS54297.1"/>
    </source>
</evidence>
<evidence type="ECO:0000256" key="4">
    <source>
        <dbReference type="ARBA" id="ARBA00023139"/>
    </source>
</evidence>
<feature type="signal peptide" evidence="7">
    <location>
        <begin position="1"/>
        <end position="17"/>
    </location>
</feature>
<reference evidence="8 9" key="1">
    <citation type="submission" date="2019-05" db="EMBL/GenBank/DDBJ databases">
        <authorList>
            <person name="Narsing Rao M.P."/>
            <person name="Li W.J."/>
        </authorList>
    </citation>
    <scope>NUCLEOTIDE SEQUENCE [LARGE SCALE GENOMIC DNA]</scope>
    <source>
        <strain evidence="8 9">SYSU_K30003</strain>
    </source>
</reference>
<keyword evidence="9" id="KW-1185">Reference proteome</keyword>
<dbReference type="SUPFAM" id="SSF53850">
    <property type="entry name" value="Periplasmic binding protein-like II"/>
    <property type="match status" value="1"/>
</dbReference>
<protein>
    <submittedName>
        <fullName evidence="8">Extracellular solute-binding protein</fullName>
    </submittedName>
</protein>
<evidence type="ECO:0000256" key="7">
    <source>
        <dbReference type="SAM" id="SignalP"/>
    </source>
</evidence>
<feature type="compositionally biased region" description="Low complexity" evidence="6">
    <location>
        <begin position="31"/>
        <end position="45"/>
    </location>
</feature>
<dbReference type="InterPro" id="IPR050490">
    <property type="entry name" value="Bact_solute-bd_prot1"/>
</dbReference>
<feature type="region of interest" description="Disordered" evidence="6">
    <location>
        <begin position="21"/>
        <end position="48"/>
    </location>
</feature>
<keyword evidence="5" id="KW-0449">Lipoprotein</keyword>
<dbReference type="Proteomes" id="UP000309676">
    <property type="component" value="Unassembled WGS sequence"/>
</dbReference>
<dbReference type="Gene3D" id="3.40.190.10">
    <property type="entry name" value="Periplasmic binding protein-like II"/>
    <property type="match status" value="2"/>
</dbReference>
<dbReference type="InterPro" id="IPR006059">
    <property type="entry name" value="SBP"/>
</dbReference>
<keyword evidence="1" id="KW-1003">Cell membrane</keyword>
<dbReference type="PANTHER" id="PTHR43649:SF33">
    <property type="entry name" value="POLYGALACTURONAN_RHAMNOGALACTURONAN-BINDING PROTEIN YTCQ"/>
    <property type="match status" value="1"/>
</dbReference>
<dbReference type="PANTHER" id="PTHR43649">
    <property type="entry name" value="ARABINOSE-BINDING PROTEIN-RELATED"/>
    <property type="match status" value="1"/>
</dbReference>
<dbReference type="Pfam" id="PF01547">
    <property type="entry name" value="SBP_bac_1"/>
    <property type="match status" value="1"/>
</dbReference>
<evidence type="ECO:0000256" key="2">
    <source>
        <dbReference type="ARBA" id="ARBA00022729"/>
    </source>
</evidence>
<evidence type="ECO:0000256" key="5">
    <source>
        <dbReference type="ARBA" id="ARBA00023288"/>
    </source>
</evidence>
<evidence type="ECO:0000313" key="9">
    <source>
        <dbReference type="Proteomes" id="UP000309676"/>
    </source>
</evidence>
<feature type="chain" id="PRO_5038613242" evidence="7">
    <location>
        <begin position="18"/>
        <end position="520"/>
    </location>
</feature>
<comment type="caution">
    <text evidence="8">The sequence shown here is derived from an EMBL/GenBank/DDBJ whole genome shotgun (WGS) entry which is preliminary data.</text>
</comment>
<gene>
    <name evidence="8" type="ORF">FE782_02840</name>
</gene>
<dbReference type="RefSeq" id="WP_138192278.1">
    <property type="nucleotide sequence ID" value="NZ_VCIW01000001.1"/>
</dbReference>